<keyword evidence="2" id="KW-1185">Reference proteome</keyword>
<protein>
    <recommendedName>
        <fullName evidence="3">FeS cluster biogenesis domain-containing protein</fullName>
    </recommendedName>
</protein>
<sequence>MEIHVTEQAVDWFYDEMDLETGDAVNFFPKYGGTCSFQKGFSIGMAIGRAHEPEIETEKKGVTFQIDEKDVWFFDGKDLYIGLKDGEVEYSDGPIE</sequence>
<name>A0A511VZZ0_9BACI</name>
<evidence type="ECO:0000313" key="2">
    <source>
        <dbReference type="Proteomes" id="UP000321440"/>
    </source>
</evidence>
<evidence type="ECO:0008006" key="3">
    <source>
        <dbReference type="Google" id="ProtNLM"/>
    </source>
</evidence>
<gene>
    <name evidence="1" type="primary">yneR</name>
    <name evidence="1" type="ORF">AHA02nite_01410</name>
</gene>
<proteinExistence type="predicted"/>
<dbReference type="InterPro" id="IPR035903">
    <property type="entry name" value="HesB-like_dom_sf"/>
</dbReference>
<dbReference type="SUPFAM" id="SSF89360">
    <property type="entry name" value="HesB-like domain"/>
    <property type="match status" value="1"/>
</dbReference>
<dbReference type="Proteomes" id="UP000321440">
    <property type="component" value="Unassembled WGS sequence"/>
</dbReference>
<evidence type="ECO:0000313" key="1">
    <source>
        <dbReference type="EMBL" id="GEN44365.1"/>
    </source>
</evidence>
<organism evidence="1 2">
    <name type="scientific">Alkalibacillus haloalkaliphilus</name>
    <dbReference type="NCBI Taxonomy" id="94136"/>
    <lineage>
        <taxon>Bacteria</taxon>
        <taxon>Bacillati</taxon>
        <taxon>Bacillota</taxon>
        <taxon>Bacilli</taxon>
        <taxon>Bacillales</taxon>
        <taxon>Bacillaceae</taxon>
        <taxon>Alkalibacillus</taxon>
    </lineage>
</organism>
<dbReference type="RefSeq" id="WP_146813392.1">
    <property type="nucleotide sequence ID" value="NZ_BJYA01000001.1"/>
</dbReference>
<accession>A0A511VZZ0</accession>
<comment type="caution">
    <text evidence="1">The sequence shown here is derived from an EMBL/GenBank/DDBJ whole genome shotgun (WGS) entry which is preliminary data.</text>
</comment>
<dbReference type="AlphaFoldDB" id="A0A511VZZ0"/>
<reference evidence="1 2" key="1">
    <citation type="submission" date="2019-07" db="EMBL/GenBank/DDBJ databases">
        <title>Whole genome shotgun sequence of Alkalibacillus haloalkaliphilus NBRC 103110.</title>
        <authorList>
            <person name="Hosoyama A."/>
            <person name="Uohara A."/>
            <person name="Ohji S."/>
            <person name="Ichikawa N."/>
        </authorList>
    </citation>
    <scope>NUCLEOTIDE SEQUENCE [LARGE SCALE GENOMIC DNA]</scope>
    <source>
        <strain evidence="1 2">NBRC 103110</strain>
    </source>
</reference>
<dbReference type="OrthoDB" id="1645729at2"/>
<dbReference type="EMBL" id="BJYA01000001">
    <property type="protein sequence ID" value="GEN44365.1"/>
    <property type="molecule type" value="Genomic_DNA"/>
</dbReference>